<dbReference type="OrthoDB" id="407432at2759"/>
<feature type="compositionally biased region" description="Basic and acidic residues" evidence="7">
    <location>
        <begin position="14"/>
        <end position="35"/>
    </location>
</feature>
<comment type="cofactor">
    <cofactor evidence="2">
        <name>Mg(2+)</name>
        <dbReference type="ChEBI" id="CHEBI:18420"/>
    </cofactor>
</comment>
<feature type="region of interest" description="Disordered" evidence="7">
    <location>
        <begin position="985"/>
        <end position="1028"/>
    </location>
</feature>
<reference evidence="9 10" key="1">
    <citation type="submission" date="2017-12" db="EMBL/GenBank/DDBJ databases">
        <title>Hemimetabolous genomes reveal molecular basis of termite eusociality.</title>
        <authorList>
            <person name="Harrison M.C."/>
            <person name="Jongepier E."/>
            <person name="Robertson H.M."/>
            <person name="Arning N."/>
            <person name="Bitard-Feildel T."/>
            <person name="Chao H."/>
            <person name="Childers C.P."/>
            <person name="Dinh H."/>
            <person name="Doddapaneni H."/>
            <person name="Dugan S."/>
            <person name="Gowin J."/>
            <person name="Greiner C."/>
            <person name="Han Y."/>
            <person name="Hu H."/>
            <person name="Hughes D.S.T."/>
            <person name="Huylmans A.-K."/>
            <person name="Kemena C."/>
            <person name="Kremer L.P.M."/>
            <person name="Lee S.L."/>
            <person name="Lopez-Ezquerra A."/>
            <person name="Mallet L."/>
            <person name="Monroy-Kuhn J.M."/>
            <person name="Moser A."/>
            <person name="Murali S.C."/>
            <person name="Muzny D.M."/>
            <person name="Otani S."/>
            <person name="Piulachs M.-D."/>
            <person name="Poelchau M."/>
            <person name="Qu J."/>
            <person name="Schaub F."/>
            <person name="Wada-Katsumata A."/>
            <person name="Worley K.C."/>
            <person name="Xie Q."/>
            <person name="Ylla G."/>
            <person name="Poulsen M."/>
            <person name="Gibbs R.A."/>
            <person name="Schal C."/>
            <person name="Richards S."/>
            <person name="Belles X."/>
            <person name="Korb J."/>
            <person name="Bornberg-Bauer E."/>
        </authorList>
    </citation>
    <scope>NUCLEOTIDE SEQUENCE [LARGE SCALE GENOMIC DNA]</scope>
    <source>
        <tissue evidence="9">Whole body</tissue>
    </source>
</reference>
<dbReference type="InterPro" id="IPR054708">
    <property type="entry name" value="MTPAP-like_central"/>
</dbReference>
<dbReference type="SMART" id="SM00343">
    <property type="entry name" value="ZnF_C2HC"/>
    <property type="match status" value="2"/>
</dbReference>
<dbReference type="PANTHER" id="PTHR12271:SF66">
    <property type="entry name" value="TERMINAL URIDYLYLTRANSFERASE TAILOR"/>
    <property type="match status" value="1"/>
</dbReference>
<feature type="compositionally biased region" description="Polar residues" evidence="7">
    <location>
        <begin position="1017"/>
        <end position="1028"/>
    </location>
</feature>
<evidence type="ECO:0000256" key="2">
    <source>
        <dbReference type="ARBA" id="ARBA00001946"/>
    </source>
</evidence>
<dbReference type="Pfam" id="PF22600">
    <property type="entry name" value="MTPAP-like_central"/>
    <property type="match status" value="1"/>
</dbReference>
<evidence type="ECO:0000256" key="7">
    <source>
        <dbReference type="SAM" id="MobiDB-lite"/>
    </source>
</evidence>
<dbReference type="Gene3D" id="4.10.60.10">
    <property type="entry name" value="Zinc finger, CCHC-type"/>
    <property type="match status" value="1"/>
</dbReference>
<dbReference type="InterPro" id="IPR002058">
    <property type="entry name" value="PAP_assoc"/>
</dbReference>
<keyword evidence="5" id="KW-0460">Magnesium</keyword>
<evidence type="ECO:0000259" key="8">
    <source>
        <dbReference type="PROSITE" id="PS50158"/>
    </source>
</evidence>
<dbReference type="Pfam" id="PF19088">
    <property type="entry name" value="TUTase"/>
    <property type="match status" value="1"/>
</dbReference>
<organism evidence="9 10">
    <name type="scientific">Cryptotermes secundus</name>
    <dbReference type="NCBI Taxonomy" id="105785"/>
    <lineage>
        <taxon>Eukaryota</taxon>
        <taxon>Metazoa</taxon>
        <taxon>Ecdysozoa</taxon>
        <taxon>Arthropoda</taxon>
        <taxon>Hexapoda</taxon>
        <taxon>Insecta</taxon>
        <taxon>Pterygota</taxon>
        <taxon>Neoptera</taxon>
        <taxon>Polyneoptera</taxon>
        <taxon>Dictyoptera</taxon>
        <taxon>Blattodea</taxon>
        <taxon>Blattoidea</taxon>
        <taxon>Termitoidae</taxon>
        <taxon>Kalotermitidae</taxon>
        <taxon>Cryptotermitinae</taxon>
        <taxon>Cryptotermes</taxon>
    </lineage>
</organism>
<comment type="cofactor">
    <cofactor evidence="1">
        <name>Mn(2+)</name>
        <dbReference type="ChEBI" id="CHEBI:29035"/>
    </cofactor>
</comment>
<dbReference type="InterPro" id="IPR043519">
    <property type="entry name" value="NT_sf"/>
</dbReference>
<dbReference type="GO" id="GO:0050265">
    <property type="term" value="F:RNA uridylyltransferase activity"/>
    <property type="evidence" value="ECO:0007669"/>
    <property type="project" value="TreeGrafter"/>
</dbReference>
<dbReference type="PANTHER" id="PTHR12271">
    <property type="entry name" value="POLY A POLYMERASE CID PAP -RELATED"/>
    <property type="match status" value="1"/>
</dbReference>
<dbReference type="SUPFAM" id="SSF81301">
    <property type="entry name" value="Nucleotidyltransferase"/>
    <property type="match status" value="2"/>
</dbReference>
<dbReference type="GO" id="GO:0031123">
    <property type="term" value="P:RNA 3'-end processing"/>
    <property type="evidence" value="ECO:0007669"/>
    <property type="project" value="TreeGrafter"/>
</dbReference>
<evidence type="ECO:0000256" key="4">
    <source>
        <dbReference type="ARBA" id="ARBA00022723"/>
    </source>
</evidence>
<sequence length="1210" mass="136170">MAEKPYNNTQPNLRQEKSARKEKPVNAQNIRRDESLASVQGNIVNNEKGKHKKKKKNRKKKTPGVNAAVGDGSSGAVIPQEDVEARSPDNNAPTPAAVILDPQHKYVLEQNYIVLLDKKSAKNPKALFLCKLCKYLCDSVTVVEKHILEKRHQRAVEEEAERVTILNLPPATPEQLKYLDNLLREEVKLHGLSDTDILARQNIAAVLGNTIEKIMPGFTVRLYGSSLSGFGLKQSDVNLDLSVPEEKSPAQGLAAASDLIASIEAYSKVERDFTAEIPAVRFIDNGTNLPCVLTVQHNHSHKIALLLSQYATVDERVRTLGIAFRFWGQHCKLDNAEAGTWPPHAFSLLVVYFLQQVRSPVVPVLHELQTTAGSDLNPDIYLDSKDLEGVWKSENTMSLGELWLELFRFYALDFDASRRVVCIEQSAPFLRHNNENRWAGRKIAVKDPFLPKRNVTRSMATQACFEYCIKCFRNTYKYFGILRTKSGPVFDSISLDVPDTMPCAEGSAAEKIIKNATNNHRNFTKDNPAIITVSEVEAELRRTSLGDSKMGANLVSVSLPKALETYSCFGNTPLHYEFHGENFIGNQEFPEICSFCQKEGHSKDQCKEEQLADFDTTLPPMEGCYKEVLDKLCAHILAKWSITPEEVEKRERIVLDMQEYIVQCYPTAKLELFGSSCNGFGLLKSDIDICLTFTDSETGKEHNFVRIIEGLQNMLKKLGVMSNLVPVTTAKVPILKFFHKVSELEGDISIYNTLGQQNTKLLRTYAEIDPRAKMLGYMLKRFAKVCDMCDASRGSLSSYAYILMVIYFLQQCSPPVLPVLQELSETQPKPRRFVEGCDTYFYEDLGKVEKLWPDYGKNMSSVGELWIQLLGFYSAEFDFGKYVISIRQRERLLRFEKLWTSKCMAIEDPFDLTHNLGVGLSRNMHIYIIKSFRKGYMCFGIPPPDTSMLTESAEEYFFKSEKLASGNPPNDRGCRICKKIGHIQKECPQRKQGRRRKSEHNDGAGRGRAAGGRIRPESSTVPSLNVMRNPTNTALGVYNPPFGLHQSPMHGVQFGRGRFSNPGGLPPYRGGCSPAYGNFKFQDRSGMRYGMPHASPPPFKTRASPMDMNRKRGASGLPPPFGNIQGSMVPVFGSEQVNMTGRQHPVGTYTEMRPEQRLQECYEVAHRLRLTQNKKLNNNLNHLRPKGEVHCVSNIPSNVVVMDVFPPGLR</sequence>
<dbReference type="InParanoid" id="A0A2J7PSY8"/>
<evidence type="ECO:0000256" key="5">
    <source>
        <dbReference type="ARBA" id="ARBA00022842"/>
    </source>
</evidence>
<dbReference type="Pfam" id="PF03828">
    <property type="entry name" value="PAP_assoc"/>
    <property type="match status" value="2"/>
</dbReference>
<dbReference type="GO" id="GO:0003676">
    <property type="term" value="F:nucleic acid binding"/>
    <property type="evidence" value="ECO:0007669"/>
    <property type="project" value="InterPro"/>
</dbReference>
<evidence type="ECO:0000256" key="1">
    <source>
        <dbReference type="ARBA" id="ARBA00001936"/>
    </source>
</evidence>
<dbReference type="Gene3D" id="1.10.1410.10">
    <property type="match status" value="2"/>
</dbReference>
<dbReference type="GO" id="GO:0008270">
    <property type="term" value="F:zinc ion binding"/>
    <property type="evidence" value="ECO:0007669"/>
    <property type="project" value="UniProtKB-KW"/>
</dbReference>
<keyword evidence="6" id="KW-0862">Zinc</keyword>
<comment type="caution">
    <text evidence="9">The sequence shown here is derived from an EMBL/GenBank/DDBJ whole genome shotgun (WGS) entry which is preliminary data.</text>
</comment>
<evidence type="ECO:0000256" key="6">
    <source>
        <dbReference type="PROSITE-ProRule" id="PRU00047"/>
    </source>
</evidence>
<protein>
    <recommendedName>
        <fullName evidence="8">CCHC-type domain-containing protein</fullName>
    </recommendedName>
</protein>
<dbReference type="STRING" id="105785.A0A2J7PSY8"/>
<dbReference type="CDD" id="cd05402">
    <property type="entry name" value="NT_PAP_TUTase"/>
    <property type="match status" value="2"/>
</dbReference>
<dbReference type="GO" id="GO:1990817">
    <property type="term" value="F:poly(A) RNA polymerase activity"/>
    <property type="evidence" value="ECO:0007669"/>
    <property type="project" value="UniProtKB-ARBA"/>
</dbReference>
<dbReference type="SUPFAM" id="SSF57756">
    <property type="entry name" value="Retrovirus zinc finger-like domains"/>
    <property type="match status" value="1"/>
</dbReference>
<dbReference type="Proteomes" id="UP000235965">
    <property type="component" value="Unassembled WGS sequence"/>
</dbReference>
<keyword evidence="6" id="KW-0863">Zinc-finger</keyword>
<feature type="domain" description="CCHC-type" evidence="8">
    <location>
        <begin position="974"/>
        <end position="989"/>
    </location>
</feature>
<keyword evidence="10" id="KW-1185">Reference proteome</keyword>
<dbReference type="InterPro" id="IPR045100">
    <property type="entry name" value="TUT4/7_NTP_transf"/>
</dbReference>
<dbReference type="SUPFAM" id="SSF81631">
    <property type="entry name" value="PAP/OAS1 substrate-binding domain"/>
    <property type="match status" value="2"/>
</dbReference>
<keyword evidence="3" id="KW-0808">Transferase</keyword>
<dbReference type="InterPro" id="IPR036875">
    <property type="entry name" value="Znf_CCHC_sf"/>
</dbReference>
<evidence type="ECO:0000313" key="10">
    <source>
        <dbReference type="Proteomes" id="UP000235965"/>
    </source>
</evidence>
<dbReference type="InterPro" id="IPR001878">
    <property type="entry name" value="Znf_CCHC"/>
</dbReference>
<feature type="compositionally biased region" description="Basic residues" evidence="7">
    <location>
        <begin position="49"/>
        <end position="62"/>
    </location>
</feature>
<dbReference type="AlphaFoldDB" id="A0A2J7PSY8"/>
<gene>
    <name evidence="9" type="ORF">B7P43_G03611</name>
</gene>
<dbReference type="Gene3D" id="3.30.460.10">
    <property type="entry name" value="Beta Polymerase, domain 2"/>
    <property type="match status" value="2"/>
</dbReference>
<accession>A0A2J7PSY8</accession>
<name>A0A2J7PSY8_9NEOP</name>
<dbReference type="EMBL" id="NEVH01021922">
    <property type="protein sequence ID" value="PNF19445.1"/>
    <property type="molecule type" value="Genomic_DNA"/>
</dbReference>
<evidence type="ECO:0000313" key="9">
    <source>
        <dbReference type="EMBL" id="PNF19445.1"/>
    </source>
</evidence>
<dbReference type="PROSITE" id="PS50158">
    <property type="entry name" value="ZF_CCHC"/>
    <property type="match status" value="1"/>
</dbReference>
<evidence type="ECO:0000256" key="3">
    <source>
        <dbReference type="ARBA" id="ARBA00022679"/>
    </source>
</evidence>
<feature type="region of interest" description="Disordered" evidence="7">
    <location>
        <begin position="1"/>
        <end position="75"/>
    </location>
</feature>
<proteinExistence type="predicted"/>
<feature type="compositionally biased region" description="Polar residues" evidence="7">
    <location>
        <begin position="1"/>
        <end position="13"/>
    </location>
</feature>
<dbReference type="Pfam" id="PF00098">
    <property type="entry name" value="zf-CCHC"/>
    <property type="match status" value="1"/>
</dbReference>
<keyword evidence="4" id="KW-0479">Metal-binding</keyword>